<sequence length="143" mass="14855">MSIFSRIKDAIFGSAKAQEASPASTAAPPAQGAAKAPAATGATAAPSAQAATSAAPMSQVDVEAVLTDLATKKGQKLDWRKSIVDLMKLLDLDSSLDARKELAKELNYTGDPSDSASMNIWLHKQVMTKLAASGGRVPDDLKD</sequence>
<evidence type="ECO:0000259" key="2">
    <source>
        <dbReference type="Pfam" id="PF12200"/>
    </source>
</evidence>
<proteinExistence type="predicted"/>
<dbReference type="Pfam" id="PF12200">
    <property type="entry name" value="DUF3597"/>
    <property type="match status" value="1"/>
</dbReference>
<dbReference type="RefSeq" id="WP_099512247.1">
    <property type="nucleotide sequence ID" value="NZ_CP016616.1"/>
</dbReference>
<reference evidence="3" key="1">
    <citation type="submission" date="2016-07" db="EMBL/GenBank/DDBJ databases">
        <title>Microvirga ossetica sp. nov. a new species of rhizobia isolated from root nodules of the legume species Vicia alpestris Steven originated from North Ossetia region in the Caucasus.</title>
        <authorList>
            <person name="Safronova V.I."/>
            <person name="Kuznetsova I.G."/>
            <person name="Sazanova A.L."/>
            <person name="Belimov A."/>
            <person name="Andronov E."/>
            <person name="Osledkin Y.S."/>
            <person name="Onishchuk O.P."/>
            <person name="Kurchak O.N."/>
            <person name="Shaposhnikov A.I."/>
            <person name="Willems A."/>
            <person name="Tikhonovich I.A."/>
        </authorList>
    </citation>
    <scope>NUCLEOTIDE SEQUENCE [LARGE SCALE GENOMIC DNA]</scope>
    <source>
        <strain evidence="3">V5/3M</strain>
    </source>
</reference>
<protein>
    <recommendedName>
        <fullName evidence="2">DUF3597 domain-containing protein</fullName>
    </recommendedName>
</protein>
<evidence type="ECO:0000313" key="3">
    <source>
        <dbReference type="EMBL" id="ANY81182.1"/>
    </source>
</evidence>
<dbReference type="InterPro" id="IPR022016">
    <property type="entry name" value="DUF3597"/>
</dbReference>
<evidence type="ECO:0000256" key="1">
    <source>
        <dbReference type="SAM" id="MobiDB-lite"/>
    </source>
</evidence>
<dbReference type="AlphaFoldDB" id="A0A1B2EMV7"/>
<feature type="domain" description="DUF3597" evidence="2">
    <location>
        <begin position="3"/>
        <end position="138"/>
    </location>
</feature>
<dbReference type="KEGG" id="moc:BB934_25620"/>
<dbReference type="EMBL" id="CP016616">
    <property type="protein sequence ID" value="ANY81182.1"/>
    <property type="molecule type" value="Genomic_DNA"/>
</dbReference>
<accession>A0A1B2EMV7</accession>
<dbReference type="OrthoDB" id="9812045at2"/>
<dbReference type="SUPFAM" id="SSF158634">
    <property type="entry name" value="RPA2825-like"/>
    <property type="match status" value="1"/>
</dbReference>
<name>A0A1B2EMV7_9HYPH</name>
<feature type="compositionally biased region" description="Low complexity" evidence="1">
    <location>
        <begin position="15"/>
        <end position="56"/>
    </location>
</feature>
<organism evidence="3">
    <name type="scientific">Microvirga ossetica</name>
    <dbReference type="NCBI Taxonomy" id="1882682"/>
    <lineage>
        <taxon>Bacteria</taxon>
        <taxon>Pseudomonadati</taxon>
        <taxon>Pseudomonadota</taxon>
        <taxon>Alphaproteobacteria</taxon>
        <taxon>Hyphomicrobiales</taxon>
        <taxon>Methylobacteriaceae</taxon>
        <taxon>Microvirga</taxon>
    </lineage>
</organism>
<feature type="region of interest" description="Disordered" evidence="1">
    <location>
        <begin position="14"/>
        <end position="57"/>
    </location>
</feature>
<gene>
    <name evidence="3" type="ORF">BB934_25620</name>
</gene>